<sequence>MPAPQEVPKAISVSSGSEDEAESYQGAPSPKPEEATLDSAINDAQEDPLRSILRTLARAQPAARTFIEQSLIAPLAGSDSKKRKRYDVCGNCGAEYITAENVIGSCEFFHPGELDATWSMKASLFWRTPGMIQWTFQTRRKLQKLSSGRAATSTETRKAALNRDMCPRASTKSSVLEIEAPWQMESPESYQLSTDNCGNNGAMDRYFADGTMLFASIASDRGNVPASQNIFERRHNLASILWSF</sequence>
<accession>A0AAJ0DMA9</accession>
<name>A0AAJ0DMA9_9PEZI</name>
<keyword evidence="3" id="KW-1185">Reference proteome</keyword>
<organism evidence="2 3">
    <name type="scientific">Extremus antarcticus</name>
    <dbReference type="NCBI Taxonomy" id="702011"/>
    <lineage>
        <taxon>Eukaryota</taxon>
        <taxon>Fungi</taxon>
        <taxon>Dikarya</taxon>
        <taxon>Ascomycota</taxon>
        <taxon>Pezizomycotina</taxon>
        <taxon>Dothideomycetes</taxon>
        <taxon>Dothideomycetidae</taxon>
        <taxon>Mycosphaerellales</taxon>
        <taxon>Extremaceae</taxon>
        <taxon>Extremus</taxon>
    </lineage>
</organism>
<dbReference type="AlphaFoldDB" id="A0AAJ0DMA9"/>
<gene>
    <name evidence="2" type="ORF">LTR09_005719</name>
</gene>
<comment type="caution">
    <text evidence="2">The sequence shown here is derived from an EMBL/GenBank/DDBJ whole genome shotgun (WGS) entry which is preliminary data.</text>
</comment>
<evidence type="ECO:0000313" key="2">
    <source>
        <dbReference type="EMBL" id="KAK3053093.1"/>
    </source>
</evidence>
<dbReference type="EMBL" id="JAWDJX010000017">
    <property type="protein sequence ID" value="KAK3053093.1"/>
    <property type="molecule type" value="Genomic_DNA"/>
</dbReference>
<dbReference type="Proteomes" id="UP001271007">
    <property type="component" value="Unassembled WGS sequence"/>
</dbReference>
<protein>
    <submittedName>
        <fullName evidence="2">Uncharacterized protein</fullName>
    </submittedName>
</protein>
<evidence type="ECO:0000313" key="3">
    <source>
        <dbReference type="Proteomes" id="UP001271007"/>
    </source>
</evidence>
<feature type="region of interest" description="Disordered" evidence="1">
    <location>
        <begin position="1"/>
        <end position="43"/>
    </location>
</feature>
<evidence type="ECO:0000256" key="1">
    <source>
        <dbReference type="SAM" id="MobiDB-lite"/>
    </source>
</evidence>
<proteinExistence type="predicted"/>
<reference evidence="2" key="1">
    <citation type="submission" date="2023-04" db="EMBL/GenBank/DDBJ databases">
        <title>Black Yeasts Isolated from many extreme environments.</title>
        <authorList>
            <person name="Coleine C."/>
            <person name="Stajich J.E."/>
            <person name="Selbmann L."/>
        </authorList>
    </citation>
    <scope>NUCLEOTIDE SEQUENCE</scope>
    <source>
        <strain evidence="2">CCFEE 5312</strain>
    </source>
</reference>